<gene>
    <name evidence="1" type="ORF">SCH01S_01_00170</name>
</gene>
<name>A0A0E9MJX3_9SPHN</name>
<proteinExistence type="predicted"/>
<comment type="caution">
    <text evidence="1">The sequence shown here is derived from an EMBL/GenBank/DDBJ whole genome shotgun (WGS) entry which is preliminary data.</text>
</comment>
<dbReference type="EMBL" id="BBWU01000001">
    <property type="protein sequence ID" value="GAO37854.1"/>
    <property type="molecule type" value="Genomic_DNA"/>
</dbReference>
<evidence type="ECO:0000313" key="1">
    <source>
        <dbReference type="EMBL" id="GAO37854.1"/>
    </source>
</evidence>
<dbReference type="AlphaFoldDB" id="A0A0E9MJX3"/>
<accession>A0A0E9MJX3</accession>
<sequence length="72" mass="7843">MRMINPRSHVANKAAIERARDSLRLAIGTLDALGMHIAAAQADLALNCLNETFPDDGRSPTAMPMPDWPSEQ</sequence>
<protein>
    <submittedName>
        <fullName evidence="1">Uncharacterized protein</fullName>
    </submittedName>
</protein>
<organism evidence="1 2">
    <name type="scientific">Sphingomonas changbaiensis NBRC 104936</name>
    <dbReference type="NCBI Taxonomy" id="1219043"/>
    <lineage>
        <taxon>Bacteria</taxon>
        <taxon>Pseudomonadati</taxon>
        <taxon>Pseudomonadota</taxon>
        <taxon>Alphaproteobacteria</taxon>
        <taxon>Sphingomonadales</taxon>
        <taxon>Sphingomonadaceae</taxon>
        <taxon>Sphingomonas</taxon>
    </lineage>
</organism>
<dbReference type="Proteomes" id="UP000033202">
    <property type="component" value="Unassembled WGS sequence"/>
</dbReference>
<reference evidence="1 2" key="1">
    <citation type="submission" date="2015-04" db="EMBL/GenBank/DDBJ databases">
        <title>Whole genome shotgun sequence of Sphingomonas changbaiensis NBRC 104936.</title>
        <authorList>
            <person name="Katano-Makiyama Y."/>
            <person name="Hosoyama A."/>
            <person name="Hashimoto M."/>
            <person name="Noguchi M."/>
            <person name="Tsuchikane K."/>
            <person name="Ohji S."/>
            <person name="Yamazoe A."/>
            <person name="Ichikawa N."/>
            <person name="Kimura A."/>
            <person name="Fujita N."/>
        </authorList>
    </citation>
    <scope>NUCLEOTIDE SEQUENCE [LARGE SCALE GENOMIC DNA]</scope>
    <source>
        <strain evidence="1 2">NBRC 104936</strain>
    </source>
</reference>
<keyword evidence="2" id="KW-1185">Reference proteome</keyword>
<evidence type="ECO:0000313" key="2">
    <source>
        <dbReference type="Proteomes" id="UP000033202"/>
    </source>
</evidence>